<sequence length="126" mass="14906">MAIKLGDIYPLKLYLEEKKRPCLICDYYSVENGCDRIFKQTRGRMKIEIPEPLERTCEAFQPRFRCEDCKYFVEEKREFGTSYVCTKTQTTGEDIVLCVDYTPNEETRARLEEIYKDSGFPLTVEE</sequence>
<evidence type="ECO:0000313" key="3">
    <source>
        <dbReference type="EMBL" id="OFV66071.1"/>
    </source>
</evidence>
<dbReference type="Proteomes" id="UP000185779">
    <property type="component" value="Unassembled WGS sequence"/>
</dbReference>
<comment type="caution">
    <text evidence="3">The sequence shown here is derived from an EMBL/GenBank/DDBJ whole genome shotgun (WGS) entry which is preliminary data.</text>
</comment>
<evidence type="ECO:0000313" key="1">
    <source>
        <dbReference type="EMBL" id="HDM35671.1"/>
    </source>
</evidence>
<protein>
    <submittedName>
        <fullName evidence="3">Uncharacterized protein</fullName>
    </submittedName>
</protein>
<dbReference type="AlphaFoldDB" id="A0A1F2P5S2"/>
<proteinExistence type="predicted"/>
<dbReference type="EMBL" id="LYOR01000004">
    <property type="protein sequence ID" value="OFV66071.1"/>
    <property type="molecule type" value="Genomic_DNA"/>
</dbReference>
<evidence type="ECO:0000313" key="4">
    <source>
        <dbReference type="Proteomes" id="UP000185779"/>
    </source>
</evidence>
<keyword evidence="4" id="KW-1185">Reference proteome</keyword>
<dbReference type="Proteomes" id="UP000885936">
    <property type="component" value="Unassembled WGS sequence"/>
</dbReference>
<dbReference type="Proteomes" id="UP000885863">
    <property type="component" value="Unassembled WGS sequence"/>
</dbReference>
<accession>A0A1F2P5S2</accession>
<name>A0A1F2P5S2_9EURY</name>
<organism evidence="3 4">
    <name type="scientific">Candidatus Syntropharchaeum butanivorans</name>
    <dbReference type="NCBI Taxonomy" id="1839936"/>
    <lineage>
        <taxon>Archaea</taxon>
        <taxon>Methanobacteriati</taxon>
        <taxon>Methanobacteriota</taxon>
        <taxon>Stenosarchaea group</taxon>
        <taxon>Methanomicrobia</taxon>
        <taxon>Methanosarcinales</taxon>
        <taxon>ANME-2 cluster</taxon>
        <taxon>Candidatus Syntropharchaeum</taxon>
    </lineage>
</organism>
<evidence type="ECO:0000313" key="2">
    <source>
        <dbReference type="EMBL" id="HEC56441.1"/>
    </source>
</evidence>
<dbReference type="EMBL" id="DRIE01000013">
    <property type="protein sequence ID" value="HEC56441.1"/>
    <property type="molecule type" value="Genomic_DNA"/>
</dbReference>
<gene>
    <name evidence="1" type="ORF">ENG09_00255</name>
    <name evidence="2" type="ORF">ENI32_00925</name>
    <name evidence="3" type="ORF">SBU_001008</name>
</gene>
<dbReference type="EMBL" id="DQZR01000013">
    <property type="protein sequence ID" value="HDM35671.1"/>
    <property type="molecule type" value="Genomic_DNA"/>
</dbReference>
<reference evidence="3 4" key="1">
    <citation type="submission" date="2016-05" db="EMBL/GenBank/DDBJ databases">
        <title>Microbial consortia oxidize butane by reversing methanogenesis.</title>
        <authorList>
            <person name="Laso-Perez R."/>
            <person name="Richter M."/>
            <person name="Wegener G."/>
            <person name="Musat F."/>
        </authorList>
    </citation>
    <scope>NUCLEOTIDE SEQUENCE [LARGE SCALE GENOMIC DNA]</scope>
    <source>
        <strain evidence="3">BOX1</strain>
    </source>
</reference>
<reference evidence="1" key="2">
    <citation type="journal article" date="2020" name="mSystems">
        <title>Genome- and Community-Level Interaction Insights into Carbon Utilization and Element Cycling Functions of Hydrothermarchaeota in Hydrothermal Sediment.</title>
        <authorList>
            <person name="Zhou Z."/>
            <person name="Liu Y."/>
            <person name="Xu W."/>
            <person name="Pan J."/>
            <person name="Luo Z.H."/>
            <person name="Li M."/>
        </authorList>
    </citation>
    <scope>NUCLEOTIDE SEQUENCE [LARGE SCALE GENOMIC DNA]</scope>
    <source>
        <strain evidence="1">HyVt-185</strain>
        <strain evidence="2">HyVt-386</strain>
    </source>
</reference>
<dbReference type="STRING" id="1839936.SBU_001008"/>